<protein>
    <recommendedName>
        <fullName evidence="6">EGF-like domain-containing protein</fullName>
    </recommendedName>
</protein>
<keyword evidence="5" id="KW-1133">Transmembrane helix</keyword>
<organism evidence="7 8">
    <name type="scientific">Adineta ricciae</name>
    <name type="common">Rotifer</name>
    <dbReference type="NCBI Taxonomy" id="249248"/>
    <lineage>
        <taxon>Eukaryota</taxon>
        <taxon>Metazoa</taxon>
        <taxon>Spiralia</taxon>
        <taxon>Gnathifera</taxon>
        <taxon>Rotifera</taxon>
        <taxon>Eurotatoria</taxon>
        <taxon>Bdelloidea</taxon>
        <taxon>Adinetida</taxon>
        <taxon>Adinetidae</taxon>
        <taxon>Adineta</taxon>
    </lineage>
</organism>
<dbReference type="CDD" id="cd05819">
    <property type="entry name" value="NHL"/>
    <property type="match status" value="1"/>
</dbReference>
<dbReference type="CDD" id="cd00054">
    <property type="entry name" value="EGF_CA"/>
    <property type="match status" value="2"/>
</dbReference>
<dbReference type="Pfam" id="PF00008">
    <property type="entry name" value="EGF"/>
    <property type="match status" value="1"/>
</dbReference>
<dbReference type="PROSITE" id="PS51125">
    <property type="entry name" value="NHL"/>
    <property type="match status" value="1"/>
</dbReference>
<keyword evidence="5" id="KW-0472">Membrane</keyword>
<feature type="disulfide bond" evidence="3">
    <location>
        <begin position="451"/>
        <end position="460"/>
    </location>
</feature>
<dbReference type="PANTHER" id="PTHR24033">
    <property type="entry name" value="EGF-LIKE DOMAIN-CONTAINING PROTEIN"/>
    <property type="match status" value="1"/>
</dbReference>
<dbReference type="InterPro" id="IPR001258">
    <property type="entry name" value="NHL_repeat"/>
</dbReference>
<dbReference type="InterPro" id="IPR051830">
    <property type="entry name" value="NOTCH_homolog"/>
</dbReference>
<dbReference type="PROSITE" id="PS50026">
    <property type="entry name" value="EGF_3"/>
    <property type="match status" value="3"/>
</dbReference>
<evidence type="ECO:0000259" key="6">
    <source>
        <dbReference type="PROSITE" id="PS50026"/>
    </source>
</evidence>
<keyword evidence="2 3" id="KW-1015">Disulfide bond</keyword>
<feature type="transmembrane region" description="Helical" evidence="5">
    <location>
        <begin position="555"/>
        <end position="576"/>
    </location>
</feature>
<accession>A0A814PG93</accession>
<sequence length="796" mass="87630">MLLEKELHRKTIQHYRGIDLRSLIEGKPLLRTYLQACLPYGQTFLFVHFSAYFIESESFNQPKFDYNATWNPNAITVANISSVGTTPTNLFIDTNNTLYISALGFHRVQVWFEGYTIPTKTYSTIPNSPYSVFVSDDEAFYASIDSNPSYILKWNLSANHSINILNTGVSCYSLFVDAENNLYCSMNTLHLVTKTVFNNSVSLTRTVAGNGSNASLSSMLSGPRGIFVDRCLTLYVADCGNNRIAVFQSGQLNASSILGNLTDQFQCPSGITMDADGNLFIVDCNNFRIVRSTSGGFSCVVGCTGAAGSSSDKLNQPAALSFDSYGNLYVVDTYNNRVQKFFLTKNMPITPSSNTVQTTTTATQASISHTTDLKTTFYFTATTSDDSTTILINSNITQQISTVFRASPCANSSIIGSHCNITSTPCQILQPCKNSANCTNNVTTYTYICSCLPGFNGTHCEFDRRPCKPNTCSNHGTCNATSNTTFICTCLVGWQGVQCELAVDYCANVTCENKAVCRSLSNDYECGCISESYTGRHCEQTSSTQVVHQVVTKTIGYIGIVAIIICVSFIALMDILKFGFGMYPKEKKSTQKQKRKRQLAFSDDYLETTSCFEHWFYSGRSLYVDHVNNDLYCALGDRDRVIKASLNSSTNLTTTVAGNGTSDSAVNIMDTPRGITIHPDFSLHVTDYENSRVQLFELYSTTIMGWGVDKSASTCADSSIKGMHCINNKNNITMTYTCTRSCSAGCQDVQYELATDYCANVTCENKAICRSLANDYESECISGSYTGRHYEHTSST</sequence>
<feature type="disulfide bond" evidence="3">
    <location>
        <begin position="490"/>
        <end position="499"/>
    </location>
</feature>
<dbReference type="SUPFAM" id="SSF57196">
    <property type="entry name" value="EGF/Laminin"/>
    <property type="match status" value="3"/>
</dbReference>
<feature type="disulfide bond" evidence="3">
    <location>
        <begin position="432"/>
        <end position="449"/>
    </location>
</feature>
<dbReference type="SMART" id="SM00179">
    <property type="entry name" value="EGF_CA"/>
    <property type="match status" value="3"/>
</dbReference>
<dbReference type="SUPFAM" id="SSF101898">
    <property type="entry name" value="NHL repeat"/>
    <property type="match status" value="2"/>
</dbReference>
<evidence type="ECO:0000256" key="2">
    <source>
        <dbReference type="ARBA" id="ARBA00023157"/>
    </source>
</evidence>
<dbReference type="InterPro" id="IPR001881">
    <property type="entry name" value="EGF-like_Ca-bd_dom"/>
</dbReference>
<dbReference type="Pfam" id="PF01436">
    <property type="entry name" value="NHL"/>
    <property type="match status" value="2"/>
</dbReference>
<feature type="repeat" description="NHL" evidence="4">
    <location>
        <begin position="220"/>
        <end position="250"/>
    </location>
</feature>
<dbReference type="Proteomes" id="UP000663852">
    <property type="component" value="Unassembled WGS sequence"/>
</dbReference>
<keyword evidence="1" id="KW-0677">Repeat</keyword>
<feature type="domain" description="EGF-like" evidence="6">
    <location>
        <begin position="502"/>
        <end position="539"/>
    </location>
</feature>
<evidence type="ECO:0000313" key="8">
    <source>
        <dbReference type="Proteomes" id="UP000663852"/>
    </source>
</evidence>
<evidence type="ECO:0000256" key="1">
    <source>
        <dbReference type="ARBA" id="ARBA00022737"/>
    </source>
</evidence>
<comment type="caution">
    <text evidence="7">The sequence shown here is derived from an EMBL/GenBank/DDBJ whole genome shotgun (WGS) entry which is preliminary data.</text>
</comment>
<reference evidence="7" key="1">
    <citation type="submission" date="2021-02" db="EMBL/GenBank/DDBJ databases">
        <authorList>
            <person name="Nowell W R."/>
        </authorList>
    </citation>
    <scope>NUCLEOTIDE SEQUENCE</scope>
</reference>
<dbReference type="PANTHER" id="PTHR24033:SF151">
    <property type="entry name" value="NOTCH 2"/>
    <property type="match status" value="1"/>
</dbReference>
<dbReference type="Gene3D" id="2.10.25.10">
    <property type="entry name" value="Laminin"/>
    <property type="match status" value="3"/>
</dbReference>
<gene>
    <name evidence="7" type="ORF">EDS130_LOCUS20241</name>
</gene>
<proteinExistence type="predicted"/>
<dbReference type="Gene3D" id="2.40.10.500">
    <property type="match status" value="1"/>
</dbReference>
<dbReference type="InterPro" id="IPR000742">
    <property type="entry name" value="EGF"/>
</dbReference>
<evidence type="ECO:0000313" key="7">
    <source>
        <dbReference type="EMBL" id="CAF1105974.1"/>
    </source>
</evidence>
<dbReference type="SMART" id="SM00181">
    <property type="entry name" value="EGF"/>
    <property type="match status" value="3"/>
</dbReference>
<dbReference type="Gene3D" id="2.120.10.30">
    <property type="entry name" value="TolB, C-terminal domain"/>
    <property type="match status" value="2"/>
</dbReference>
<name>A0A814PG93_ADIRI</name>
<dbReference type="PROSITE" id="PS01186">
    <property type="entry name" value="EGF_2"/>
    <property type="match status" value="2"/>
</dbReference>
<evidence type="ECO:0000256" key="3">
    <source>
        <dbReference type="PROSITE-ProRule" id="PRU00076"/>
    </source>
</evidence>
<keyword evidence="3" id="KW-0245">EGF-like domain</keyword>
<feature type="domain" description="EGF-like" evidence="6">
    <location>
        <begin position="463"/>
        <end position="500"/>
    </location>
</feature>
<dbReference type="AlphaFoldDB" id="A0A814PG93"/>
<dbReference type="PROSITE" id="PS00022">
    <property type="entry name" value="EGF_1"/>
    <property type="match status" value="2"/>
</dbReference>
<dbReference type="GO" id="GO:0005509">
    <property type="term" value="F:calcium ion binding"/>
    <property type="evidence" value="ECO:0007669"/>
    <property type="project" value="InterPro"/>
</dbReference>
<dbReference type="OrthoDB" id="10020332at2759"/>
<keyword evidence="5" id="KW-0812">Transmembrane</keyword>
<evidence type="ECO:0000256" key="5">
    <source>
        <dbReference type="SAM" id="Phobius"/>
    </source>
</evidence>
<comment type="caution">
    <text evidence="3">Lacks conserved residue(s) required for the propagation of feature annotation.</text>
</comment>
<dbReference type="EMBL" id="CAJNOJ010000099">
    <property type="protein sequence ID" value="CAF1105974.1"/>
    <property type="molecule type" value="Genomic_DNA"/>
</dbReference>
<evidence type="ECO:0000256" key="4">
    <source>
        <dbReference type="PROSITE-ProRule" id="PRU00504"/>
    </source>
</evidence>
<feature type="domain" description="EGF-like" evidence="6">
    <location>
        <begin position="422"/>
        <end position="461"/>
    </location>
</feature>
<dbReference type="InterPro" id="IPR011042">
    <property type="entry name" value="6-blade_b-propeller_TolB-like"/>
</dbReference>